<keyword evidence="8" id="KW-1185">Reference proteome</keyword>
<dbReference type="Pfam" id="PF03788">
    <property type="entry name" value="LrgA"/>
    <property type="match status" value="1"/>
</dbReference>
<protein>
    <submittedName>
        <fullName evidence="7">CidA/LrgA family protein</fullName>
    </submittedName>
</protein>
<evidence type="ECO:0000256" key="5">
    <source>
        <dbReference type="ARBA" id="ARBA00023136"/>
    </source>
</evidence>
<dbReference type="STRING" id="84521.SAMN04487994_100741"/>
<evidence type="ECO:0000313" key="8">
    <source>
        <dbReference type="Proteomes" id="UP000235682"/>
    </source>
</evidence>
<evidence type="ECO:0000256" key="2">
    <source>
        <dbReference type="ARBA" id="ARBA00022475"/>
    </source>
</evidence>
<keyword evidence="4 6" id="KW-1133">Transmembrane helix</keyword>
<dbReference type="PANTHER" id="PTHR33931">
    <property type="entry name" value="HOLIN-LIKE PROTEIN CIDA-RELATED"/>
    <property type="match status" value="1"/>
</dbReference>
<accession>A0A1G8JXW3</accession>
<comment type="caution">
    <text evidence="7">The sequence shown here is derived from an EMBL/GenBank/DDBJ whole genome shotgun (WGS) entry which is preliminary data.</text>
</comment>
<keyword evidence="5 6" id="KW-0472">Membrane</keyword>
<evidence type="ECO:0000256" key="6">
    <source>
        <dbReference type="SAM" id="Phobius"/>
    </source>
</evidence>
<evidence type="ECO:0000256" key="4">
    <source>
        <dbReference type="ARBA" id="ARBA00022989"/>
    </source>
</evidence>
<evidence type="ECO:0000313" key="7">
    <source>
        <dbReference type="EMBL" id="PMC59028.1"/>
    </source>
</evidence>
<gene>
    <name evidence="7" type="ORF">CJ205_01610</name>
</gene>
<dbReference type="PANTHER" id="PTHR33931:SF2">
    <property type="entry name" value="HOLIN-LIKE PROTEIN CIDA"/>
    <property type="match status" value="1"/>
</dbReference>
<evidence type="ECO:0000256" key="1">
    <source>
        <dbReference type="ARBA" id="ARBA00004651"/>
    </source>
</evidence>
<comment type="subcellular location">
    <subcellularLocation>
        <location evidence="1">Cell membrane</location>
        <topology evidence="1">Multi-pass membrane protein</topology>
    </subcellularLocation>
</comment>
<organism evidence="7 8">
    <name type="scientific">Dolosicoccus paucivorans</name>
    <dbReference type="NCBI Taxonomy" id="84521"/>
    <lineage>
        <taxon>Bacteria</taxon>
        <taxon>Bacillati</taxon>
        <taxon>Bacillota</taxon>
        <taxon>Bacilli</taxon>
        <taxon>Lactobacillales</taxon>
        <taxon>Aerococcaceae</taxon>
        <taxon>Dolosicoccus</taxon>
    </lineage>
</organism>
<dbReference type="Proteomes" id="UP000235682">
    <property type="component" value="Unassembled WGS sequence"/>
</dbReference>
<evidence type="ECO:0000256" key="3">
    <source>
        <dbReference type="ARBA" id="ARBA00022692"/>
    </source>
</evidence>
<proteinExistence type="predicted"/>
<dbReference type="AlphaFoldDB" id="A0A1G8JXW3"/>
<dbReference type="OrthoDB" id="3176438at2"/>
<keyword evidence="2" id="KW-1003">Cell membrane</keyword>
<dbReference type="InterPro" id="IPR005538">
    <property type="entry name" value="LrgA/CidA"/>
</dbReference>
<dbReference type="EMBL" id="PNHE01000003">
    <property type="protein sequence ID" value="PMC59028.1"/>
    <property type="molecule type" value="Genomic_DNA"/>
</dbReference>
<keyword evidence="3 6" id="KW-0812">Transmembrane</keyword>
<reference evidence="7 8" key="1">
    <citation type="submission" date="2017-09" db="EMBL/GenBank/DDBJ databases">
        <title>Bacterial strain isolated from the female urinary microbiota.</title>
        <authorList>
            <person name="Thomas-White K."/>
            <person name="Kumar N."/>
            <person name="Forster S."/>
            <person name="Putonti C."/>
            <person name="Lawley T."/>
            <person name="Wolfe A.J."/>
        </authorList>
    </citation>
    <scope>NUCLEOTIDE SEQUENCE [LARGE SCALE GENOMIC DNA]</scope>
    <source>
        <strain evidence="7 8">UMB0852</strain>
    </source>
</reference>
<dbReference type="GO" id="GO:0005886">
    <property type="term" value="C:plasma membrane"/>
    <property type="evidence" value="ECO:0007669"/>
    <property type="project" value="UniProtKB-SubCell"/>
</dbReference>
<dbReference type="RefSeq" id="WP_092084443.1">
    <property type="nucleotide sequence ID" value="NZ_FNEL01000007.1"/>
</dbReference>
<feature type="transmembrane region" description="Helical" evidence="6">
    <location>
        <begin position="86"/>
        <end position="109"/>
    </location>
</feature>
<feature type="transmembrane region" description="Helical" evidence="6">
    <location>
        <begin position="60"/>
        <end position="80"/>
    </location>
</feature>
<name>A0A1G8JXW3_9LACT</name>
<sequence>MKLITQLFWILLFVLLGEVVSLIIAPIVLIPGSVIGMILLFLALHFNFIKMEQVEEVGSWLTDNMLVFFIPAGVGLITTFHILGDVWWQLLIAMIVTIALLMGVSGVIVQALTKDKEDQHD</sequence>
<feature type="transmembrane region" description="Helical" evidence="6">
    <location>
        <begin position="27"/>
        <end position="48"/>
    </location>
</feature>